<evidence type="ECO:0000313" key="3">
    <source>
        <dbReference type="Proteomes" id="UP000076842"/>
    </source>
</evidence>
<proteinExistence type="predicted"/>
<organism evidence="2 3">
    <name type="scientific">Calocera cornea HHB12733</name>
    <dbReference type="NCBI Taxonomy" id="1353952"/>
    <lineage>
        <taxon>Eukaryota</taxon>
        <taxon>Fungi</taxon>
        <taxon>Dikarya</taxon>
        <taxon>Basidiomycota</taxon>
        <taxon>Agaricomycotina</taxon>
        <taxon>Dacrymycetes</taxon>
        <taxon>Dacrymycetales</taxon>
        <taxon>Dacrymycetaceae</taxon>
        <taxon>Calocera</taxon>
    </lineage>
</organism>
<dbReference type="AlphaFoldDB" id="A0A165FLP4"/>
<feature type="region of interest" description="Disordered" evidence="1">
    <location>
        <begin position="27"/>
        <end position="81"/>
    </location>
</feature>
<feature type="compositionally biased region" description="Polar residues" evidence="1">
    <location>
        <begin position="699"/>
        <end position="709"/>
    </location>
</feature>
<feature type="region of interest" description="Disordered" evidence="1">
    <location>
        <begin position="380"/>
        <end position="433"/>
    </location>
</feature>
<name>A0A165FLP4_9BASI</name>
<gene>
    <name evidence="2" type="ORF">CALCODRAFT_496741</name>
</gene>
<feature type="region of interest" description="Disordered" evidence="1">
    <location>
        <begin position="689"/>
        <end position="709"/>
    </location>
</feature>
<feature type="region of interest" description="Disordered" evidence="1">
    <location>
        <begin position="516"/>
        <end position="536"/>
    </location>
</feature>
<evidence type="ECO:0000313" key="2">
    <source>
        <dbReference type="EMBL" id="KZT56922.1"/>
    </source>
</evidence>
<dbReference type="InParanoid" id="A0A165FLP4"/>
<feature type="compositionally biased region" description="Low complexity" evidence="1">
    <location>
        <begin position="414"/>
        <end position="426"/>
    </location>
</feature>
<feature type="compositionally biased region" description="Low complexity" evidence="1">
    <location>
        <begin position="516"/>
        <end position="529"/>
    </location>
</feature>
<accession>A0A165FLP4</accession>
<keyword evidence="3" id="KW-1185">Reference proteome</keyword>
<evidence type="ECO:0000256" key="1">
    <source>
        <dbReference type="SAM" id="MobiDB-lite"/>
    </source>
</evidence>
<feature type="region of interest" description="Disordered" evidence="1">
    <location>
        <begin position="279"/>
        <end position="354"/>
    </location>
</feature>
<dbReference type="EMBL" id="KV423970">
    <property type="protein sequence ID" value="KZT56922.1"/>
    <property type="molecule type" value="Genomic_DNA"/>
</dbReference>
<sequence>METDGRPPRSSPPHHIFQQPSIHYIDNATGKVGFPPTKKPVQKPVNFEGHASRPESPYYHSRTPSTTTPVPTPSPITRERRWSRASSNLSVYFALTSLPDLLSKRRILSRLLANGLVLGDIVALMQTCRKAREALSQDGETREMIFERTIPGYRRRITEYTHLEEVSATMADYELLGEALGMPLHRYPTHALHLLSIPPSMAPSPHAQHITQYLEALTQAHSRFVLLLRARGPRWSLQLELDDPSWLISNGGGANALSNTRQNTNMWHRPPPREIVFPVPLWATDGGNTHQQPATPSPVSPPASKRSTTKRRPSLLVNLTRTNSKAPPPPPNPVPAALSYYRQPPLSAPPLRKPSFSRSLDSFVGGPTFPGLPPFGHNPSNLMSYPPPPGSSSHSWPRSSPSPPSMTPTPPSPTGSSSDYSPPSLSQVNLPPMLPHSQSWASHGLPPITSPHDLHLACLPTRAPILRVFVPCTTLSQSALFSCEVQLVTSGLWNFLRPGDVICNLGYIPLAGSNSTSPQSSSSDFPNNPTQTDDDAPHGWLLFTGTSLVPYFPPFPPPLNNPLSLPTPTYYTHLSASAPRFLLTLPAKPIDPPTLQPSILALPAPHLGANVKIQVWRARITVPGDMIVYPNDSMQGTYIGQGWAGEWVVGSDGTKEGLSALMDAEEGGQRVWEVVKARSRPGRVWLRLVSTPPPPSNGDKPQQLVQRLT</sequence>
<feature type="region of interest" description="Disordered" evidence="1">
    <location>
        <begin position="1"/>
        <end position="20"/>
    </location>
</feature>
<dbReference type="STRING" id="1353952.A0A165FLP4"/>
<protein>
    <submittedName>
        <fullName evidence="2">Uncharacterized protein</fullName>
    </submittedName>
</protein>
<reference evidence="2 3" key="1">
    <citation type="journal article" date="2016" name="Mol. Biol. Evol.">
        <title>Comparative Genomics of Early-Diverging Mushroom-Forming Fungi Provides Insights into the Origins of Lignocellulose Decay Capabilities.</title>
        <authorList>
            <person name="Nagy L.G."/>
            <person name="Riley R."/>
            <person name="Tritt A."/>
            <person name="Adam C."/>
            <person name="Daum C."/>
            <person name="Floudas D."/>
            <person name="Sun H."/>
            <person name="Yadav J.S."/>
            <person name="Pangilinan J."/>
            <person name="Larsson K.H."/>
            <person name="Matsuura K."/>
            <person name="Barry K."/>
            <person name="Labutti K."/>
            <person name="Kuo R."/>
            <person name="Ohm R.A."/>
            <person name="Bhattacharya S.S."/>
            <person name="Shirouzu T."/>
            <person name="Yoshinaga Y."/>
            <person name="Martin F.M."/>
            <person name="Grigoriev I.V."/>
            <person name="Hibbett D.S."/>
        </authorList>
    </citation>
    <scope>NUCLEOTIDE SEQUENCE [LARGE SCALE GENOMIC DNA]</scope>
    <source>
        <strain evidence="2 3">HHB12733</strain>
    </source>
</reference>
<dbReference type="Proteomes" id="UP000076842">
    <property type="component" value="Unassembled WGS sequence"/>
</dbReference>
<dbReference type="OrthoDB" id="3269821at2759"/>
<feature type="compositionally biased region" description="Pro residues" evidence="1">
    <location>
        <begin position="400"/>
        <end position="413"/>
    </location>
</feature>